<evidence type="ECO:0000313" key="1">
    <source>
        <dbReference type="EMBL" id="CAL5229829.1"/>
    </source>
</evidence>
<dbReference type="EMBL" id="CAXHTA020000021">
    <property type="protein sequence ID" value="CAL5229829.1"/>
    <property type="molecule type" value="Genomic_DNA"/>
</dbReference>
<protein>
    <submittedName>
        <fullName evidence="1">G13234 protein</fullName>
    </submittedName>
</protein>
<comment type="caution">
    <text evidence="1">The sequence shown here is derived from an EMBL/GenBank/DDBJ whole genome shotgun (WGS) entry which is preliminary data.</text>
</comment>
<dbReference type="Proteomes" id="UP001497392">
    <property type="component" value="Unassembled WGS sequence"/>
</dbReference>
<keyword evidence="2" id="KW-1185">Reference proteome</keyword>
<name>A0ABP1GCC5_9CHLO</name>
<proteinExistence type="predicted"/>
<gene>
    <name evidence="1" type="primary">g13234</name>
    <name evidence="1" type="ORF">VP750_LOCUS11735</name>
</gene>
<organism evidence="1 2">
    <name type="scientific">Coccomyxa viridis</name>
    <dbReference type="NCBI Taxonomy" id="1274662"/>
    <lineage>
        <taxon>Eukaryota</taxon>
        <taxon>Viridiplantae</taxon>
        <taxon>Chlorophyta</taxon>
        <taxon>core chlorophytes</taxon>
        <taxon>Trebouxiophyceae</taxon>
        <taxon>Trebouxiophyceae incertae sedis</taxon>
        <taxon>Coccomyxaceae</taxon>
        <taxon>Coccomyxa</taxon>
    </lineage>
</organism>
<sequence length="193" mass="21599">MGRQARAFTAKYLAAGSDAARLQLSFAYMDKKLRHTTYRTEYQDRLERVDATTFTTLGNEGGAAHRAAATLLALPLRQLNVLGWRERAMVQDINRAPTAACVAAAICNFLDWELTSINAPAMEAARLTDRMAQPLVMLLQHRDVAEQALATYLAPAALRERIRTRRLRDARDYVPPYGTGFLKPFLFAPESDI</sequence>
<reference evidence="1 2" key="1">
    <citation type="submission" date="2024-06" db="EMBL/GenBank/DDBJ databases">
        <authorList>
            <person name="Kraege A."/>
            <person name="Thomma B."/>
        </authorList>
    </citation>
    <scope>NUCLEOTIDE SEQUENCE [LARGE SCALE GENOMIC DNA]</scope>
</reference>
<evidence type="ECO:0000313" key="2">
    <source>
        <dbReference type="Proteomes" id="UP001497392"/>
    </source>
</evidence>
<accession>A0ABP1GCC5</accession>